<dbReference type="Proteomes" id="UP000192328">
    <property type="component" value="Unassembled WGS sequence"/>
</dbReference>
<reference evidence="1" key="1">
    <citation type="submission" date="2017-04" db="EMBL/GenBank/DDBJ databases">
        <authorList>
            <person name="Varghese N."/>
            <person name="Submissions S."/>
        </authorList>
    </citation>
    <scope>NUCLEOTIDE SEQUENCE</scope>
    <source>
        <strain evidence="1">WTE2008</strain>
    </source>
</reference>
<keyword evidence="2" id="KW-1185">Reference proteome</keyword>
<name>A0AC61PQ58_9FIRM</name>
<gene>
    <name evidence="1" type="ORF">SAMN06297397_2991</name>
</gene>
<sequence length="174" mass="19606">MDVFFETERILARKLEPEDAARLYENHAEAKVKKWFPNESYADIDEAKEAILFFRDCVDQNRLPFVLAIQLKETGELIGDTGVSEVEEEPDALEIGYQICEKYNGKGLATEVLNAMTAFSFARLNATISYGRVVHGNAASARVLEKAGYMFVNEEYGAEDDPYGNGMLVYKREA</sequence>
<evidence type="ECO:0000313" key="1">
    <source>
        <dbReference type="EMBL" id="SMC88423.1"/>
    </source>
</evidence>
<evidence type="ECO:0000313" key="2">
    <source>
        <dbReference type="Proteomes" id="UP000192328"/>
    </source>
</evidence>
<proteinExistence type="predicted"/>
<organism evidence="1 2">
    <name type="scientific">Aristaeella lactis</name>
    <dbReference type="NCBI Taxonomy" id="3046383"/>
    <lineage>
        <taxon>Bacteria</taxon>
        <taxon>Bacillati</taxon>
        <taxon>Bacillota</taxon>
        <taxon>Clostridia</taxon>
        <taxon>Eubacteriales</taxon>
        <taxon>Aristaeellaceae</taxon>
        <taxon>Aristaeella</taxon>
    </lineage>
</organism>
<protein>
    <submittedName>
        <fullName evidence="1">Ribosomal-protein-alanine N-acetyltransferase</fullName>
    </submittedName>
</protein>
<dbReference type="EMBL" id="FWXZ01000008">
    <property type="protein sequence ID" value="SMC88423.1"/>
    <property type="molecule type" value="Genomic_DNA"/>
</dbReference>
<accession>A0AC61PQ58</accession>
<comment type="caution">
    <text evidence="1">The sequence shown here is derived from an EMBL/GenBank/DDBJ whole genome shotgun (WGS) entry which is preliminary data.</text>
</comment>